<evidence type="ECO:0000313" key="16">
    <source>
        <dbReference type="Proteomes" id="UP001333710"/>
    </source>
</evidence>
<dbReference type="InterPro" id="IPR011577">
    <property type="entry name" value="Cyt_b561_bac/Ni-Hgenase"/>
</dbReference>
<evidence type="ECO:0000256" key="9">
    <source>
        <dbReference type="ARBA" id="ARBA00022989"/>
    </source>
</evidence>
<evidence type="ECO:0000259" key="14">
    <source>
        <dbReference type="Pfam" id="PF01292"/>
    </source>
</evidence>
<dbReference type="GO" id="GO:0020037">
    <property type="term" value="F:heme binding"/>
    <property type="evidence" value="ECO:0007669"/>
    <property type="project" value="TreeGrafter"/>
</dbReference>
<comment type="similarity">
    <text evidence="12">Belongs to the cytochrome b561 family.</text>
</comment>
<dbReference type="EMBL" id="AP027272">
    <property type="protein sequence ID" value="BDX05272.1"/>
    <property type="molecule type" value="Genomic_DNA"/>
</dbReference>
<dbReference type="Gene3D" id="1.20.950.20">
    <property type="entry name" value="Transmembrane di-heme cytochromes, Chain C"/>
    <property type="match status" value="2"/>
</dbReference>
<dbReference type="Proteomes" id="UP001333710">
    <property type="component" value="Chromosome"/>
</dbReference>
<evidence type="ECO:0000256" key="2">
    <source>
        <dbReference type="ARBA" id="ARBA00004651"/>
    </source>
</evidence>
<dbReference type="Pfam" id="PF01292">
    <property type="entry name" value="Ni_hydr_CYTB"/>
    <property type="match status" value="1"/>
</dbReference>
<keyword evidence="9 13" id="KW-1133">Transmembrane helix</keyword>
<proteinExistence type="inferred from homology"/>
<dbReference type="PANTHER" id="PTHR30529">
    <property type="entry name" value="CYTOCHROME B561"/>
    <property type="match status" value="1"/>
</dbReference>
<dbReference type="InterPro" id="IPR052168">
    <property type="entry name" value="Cytochrome_b561_oxidase"/>
</dbReference>
<evidence type="ECO:0000256" key="4">
    <source>
        <dbReference type="ARBA" id="ARBA00022475"/>
    </source>
</evidence>
<keyword evidence="5" id="KW-0349">Heme</keyword>
<dbReference type="SUPFAM" id="SSF81342">
    <property type="entry name" value="Transmembrane di-heme cytochromes"/>
    <property type="match status" value="1"/>
</dbReference>
<feature type="transmembrane region" description="Helical" evidence="13">
    <location>
        <begin position="50"/>
        <end position="68"/>
    </location>
</feature>
<dbReference type="GO" id="GO:0009055">
    <property type="term" value="F:electron transfer activity"/>
    <property type="evidence" value="ECO:0007669"/>
    <property type="project" value="InterPro"/>
</dbReference>
<evidence type="ECO:0000256" key="3">
    <source>
        <dbReference type="ARBA" id="ARBA00022448"/>
    </source>
</evidence>
<evidence type="ECO:0000256" key="8">
    <source>
        <dbReference type="ARBA" id="ARBA00022982"/>
    </source>
</evidence>
<evidence type="ECO:0000256" key="10">
    <source>
        <dbReference type="ARBA" id="ARBA00023004"/>
    </source>
</evidence>
<dbReference type="KEGG" id="pmaw:MACH26_07930"/>
<keyword evidence="7" id="KW-0479">Metal-binding</keyword>
<protein>
    <submittedName>
        <fullName evidence="15">Cytochrome b</fullName>
    </submittedName>
</protein>
<evidence type="ECO:0000256" key="11">
    <source>
        <dbReference type="ARBA" id="ARBA00023136"/>
    </source>
</evidence>
<keyword evidence="8" id="KW-0249">Electron transport</keyword>
<gene>
    <name evidence="15" type="ORF">MACH26_07930</name>
</gene>
<sequence length="179" mass="20436">MLKNSDAQFGLVAMLFHWVTAIVVLGLFAVGWWMVELNYYSEWYRTAPHWHKSTGLLLAALVILRLLWKLIDTKPKALGQPWEQKAASIAHALLYILMLAIFFSGYLISTADGRGIDIFDWLTVPSLGELFEDQEDIAGLVHEYLAYALISLVVLHALAALKHHFIDKDETLRRMTRLK</sequence>
<evidence type="ECO:0000256" key="12">
    <source>
        <dbReference type="ARBA" id="ARBA00037975"/>
    </source>
</evidence>
<dbReference type="GO" id="GO:0005886">
    <property type="term" value="C:plasma membrane"/>
    <property type="evidence" value="ECO:0007669"/>
    <property type="project" value="UniProtKB-SubCell"/>
</dbReference>
<evidence type="ECO:0000256" key="1">
    <source>
        <dbReference type="ARBA" id="ARBA00001970"/>
    </source>
</evidence>
<reference evidence="15" key="1">
    <citation type="submission" date="2023-01" db="EMBL/GenBank/DDBJ databases">
        <title>Complete genome sequence of Planctobacterium marinum strain Dej080120_11.</title>
        <authorList>
            <person name="Ueki S."/>
            <person name="Maruyama F."/>
        </authorList>
    </citation>
    <scope>NUCLEOTIDE SEQUENCE</scope>
    <source>
        <strain evidence="15">Dej080120_11</strain>
    </source>
</reference>
<evidence type="ECO:0000256" key="13">
    <source>
        <dbReference type="SAM" id="Phobius"/>
    </source>
</evidence>
<comment type="subcellular location">
    <subcellularLocation>
        <location evidence="2">Cell membrane</location>
        <topology evidence="2">Multi-pass membrane protein</topology>
    </subcellularLocation>
</comment>
<evidence type="ECO:0000256" key="7">
    <source>
        <dbReference type="ARBA" id="ARBA00022723"/>
    </source>
</evidence>
<dbReference type="RefSeq" id="WP_338291241.1">
    <property type="nucleotide sequence ID" value="NZ_AP027272.1"/>
</dbReference>
<dbReference type="GO" id="GO:0022904">
    <property type="term" value="P:respiratory electron transport chain"/>
    <property type="evidence" value="ECO:0007669"/>
    <property type="project" value="InterPro"/>
</dbReference>
<feature type="domain" description="Cytochrome b561 bacterial/Ni-hydrogenase" evidence="14">
    <location>
        <begin position="9"/>
        <end position="176"/>
    </location>
</feature>
<accession>A0AA48HKM1</accession>
<keyword evidence="4" id="KW-1003">Cell membrane</keyword>
<keyword evidence="16" id="KW-1185">Reference proteome</keyword>
<keyword evidence="10" id="KW-0408">Iron</keyword>
<dbReference type="PANTHER" id="PTHR30529:SF1">
    <property type="entry name" value="CYTOCHROME B561 HOMOLOG 2"/>
    <property type="match status" value="1"/>
</dbReference>
<feature type="transmembrane region" description="Helical" evidence="13">
    <location>
        <begin position="144"/>
        <end position="165"/>
    </location>
</feature>
<dbReference type="InterPro" id="IPR016174">
    <property type="entry name" value="Di-haem_cyt_TM"/>
</dbReference>
<feature type="transmembrane region" description="Helical" evidence="13">
    <location>
        <begin position="89"/>
        <end position="108"/>
    </location>
</feature>
<evidence type="ECO:0000313" key="15">
    <source>
        <dbReference type="EMBL" id="BDX05272.1"/>
    </source>
</evidence>
<evidence type="ECO:0000256" key="5">
    <source>
        <dbReference type="ARBA" id="ARBA00022617"/>
    </source>
</evidence>
<dbReference type="GO" id="GO:0046872">
    <property type="term" value="F:metal ion binding"/>
    <property type="evidence" value="ECO:0007669"/>
    <property type="project" value="UniProtKB-KW"/>
</dbReference>
<keyword evidence="11 13" id="KW-0472">Membrane</keyword>
<organism evidence="15 16">
    <name type="scientific">Planctobacterium marinum</name>
    <dbReference type="NCBI Taxonomy" id="1631968"/>
    <lineage>
        <taxon>Bacteria</taxon>
        <taxon>Pseudomonadati</taxon>
        <taxon>Pseudomonadota</taxon>
        <taxon>Gammaproteobacteria</taxon>
        <taxon>Alteromonadales</taxon>
        <taxon>Alteromonadaceae</taxon>
        <taxon>Planctobacterium</taxon>
    </lineage>
</organism>
<dbReference type="AlphaFoldDB" id="A0AA48HKM1"/>
<keyword evidence="6 13" id="KW-0812">Transmembrane</keyword>
<comment type="cofactor">
    <cofactor evidence="1">
        <name>heme b</name>
        <dbReference type="ChEBI" id="CHEBI:60344"/>
    </cofactor>
</comment>
<name>A0AA48HKM1_9ALTE</name>
<keyword evidence="3" id="KW-0813">Transport</keyword>
<feature type="transmembrane region" description="Helical" evidence="13">
    <location>
        <begin position="12"/>
        <end position="35"/>
    </location>
</feature>
<evidence type="ECO:0000256" key="6">
    <source>
        <dbReference type="ARBA" id="ARBA00022692"/>
    </source>
</evidence>